<feature type="signal peptide" evidence="8">
    <location>
        <begin position="1"/>
        <end position="17"/>
    </location>
</feature>
<dbReference type="PANTHER" id="PTHR10030:SF37">
    <property type="entry name" value="ALPHA-L-FUCOSIDASE-RELATED"/>
    <property type="match status" value="1"/>
</dbReference>
<dbReference type="GO" id="GO:0005764">
    <property type="term" value="C:lysosome"/>
    <property type="evidence" value="ECO:0007669"/>
    <property type="project" value="TreeGrafter"/>
</dbReference>
<dbReference type="AlphaFoldDB" id="A0A2P8HJA1"/>
<evidence type="ECO:0000313" key="11">
    <source>
        <dbReference type="Proteomes" id="UP000240971"/>
    </source>
</evidence>
<evidence type="ECO:0000256" key="8">
    <source>
        <dbReference type="SAM" id="SignalP"/>
    </source>
</evidence>
<dbReference type="Proteomes" id="UP000240971">
    <property type="component" value="Unassembled WGS sequence"/>
</dbReference>
<dbReference type="EC" id="3.2.1.51" evidence="3"/>
<keyword evidence="5" id="KW-0378">Hydrolase</keyword>
<dbReference type="OrthoDB" id="107551at2"/>
<name>A0A2P8HJA1_CHINA</name>
<proteinExistence type="inferred from homology"/>
<evidence type="ECO:0000256" key="2">
    <source>
        <dbReference type="ARBA" id="ARBA00007951"/>
    </source>
</evidence>
<sequence>MKSFVSLLIFLSFFCQSKAQSTLIDPAIQTPKAVLDDFMDQRFGMFIHWGPVTLRGTEIGWSRGTNVPTEEYDNLYKEFNPVLFNADQWAQTAKNAGMKYLTITAKHHDGFCLWPTAFSDYNIMNSQYKVDIVGELARACKKYDIKFCVYFTVLDWHDQNYPVHISGDKNPDPNADMNKFVTTMKNELQEIVTRYHPFMLWFDGNWESPWKNEYAADVYTFLKKLDPNVIINNRLGANNQHPKLGPNTIGDYATPEQEIGELNMKDPWETCMTICNQWSWKPNDQMKTLHQCIQTLAKVAGGNGNLLFNVGPMPDGRMENRQITRLKEMGDWLKLYGESIYGTKGGPFKPNEVYAATRKGNKLYIHVFERKSASITLPVLPNTKIKKAFWLNGGKINYNRNAAGNITLQLPDQLPDSNDSVIVLELDINAENIPVVS</sequence>
<organism evidence="10 11">
    <name type="scientific">Chitinophaga niastensis</name>
    <dbReference type="NCBI Taxonomy" id="536980"/>
    <lineage>
        <taxon>Bacteria</taxon>
        <taxon>Pseudomonadati</taxon>
        <taxon>Bacteroidota</taxon>
        <taxon>Chitinophagia</taxon>
        <taxon>Chitinophagales</taxon>
        <taxon>Chitinophagaceae</taxon>
        <taxon>Chitinophaga</taxon>
    </lineage>
</organism>
<accession>A0A2P8HJA1</accession>
<evidence type="ECO:0000256" key="5">
    <source>
        <dbReference type="ARBA" id="ARBA00022801"/>
    </source>
</evidence>
<gene>
    <name evidence="10" type="ORF">CLV51_103274</name>
</gene>
<evidence type="ECO:0000256" key="1">
    <source>
        <dbReference type="ARBA" id="ARBA00004071"/>
    </source>
</evidence>
<keyword evidence="11" id="KW-1185">Reference proteome</keyword>
<dbReference type="InterPro" id="IPR000933">
    <property type="entry name" value="Glyco_hydro_29"/>
</dbReference>
<keyword evidence="6" id="KW-0326">Glycosidase</keyword>
<dbReference type="GO" id="GO:0016139">
    <property type="term" value="P:glycoside catabolic process"/>
    <property type="evidence" value="ECO:0007669"/>
    <property type="project" value="TreeGrafter"/>
</dbReference>
<feature type="domain" description="Glycoside hydrolase family 29 N-terminal" evidence="9">
    <location>
        <begin position="34"/>
        <end position="338"/>
    </location>
</feature>
<comment type="similarity">
    <text evidence="2">Belongs to the glycosyl hydrolase 29 family.</text>
</comment>
<evidence type="ECO:0000256" key="6">
    <source>
        <dbReference type="ARBA" id="ARBA00023295"/>
    </source>
</evidence>
<evidence type="ECO:0000313" key="10">
    <source>
        <dbReference type="EMBL" id="PSL46296.1"/>
    </source>
</evidence>
<dbReference type="PIRSF" id="PIRSF001092">
    <property type="entry name" value="Alpha-L-fucosidase"/>
    <property type="match status" value="1"/>
</dbReference>
<evidence type="ECO:0000256" key="7">
    <source>
        <dbReference type="PIRSR" id="PIRSR001092-1"/>
    </source>
</evidence>
<comment type="caution">
    <text evidence="10">The sequence shown here is derived from an EMBL/GenBank/DDBJ whole genome shotgun (WGS) entry which is preliminary data.</text>
</comment>
<dbReference type="PANTHER" id="PTHR10030">
    <property type="entry name" value="ALPHA-L-FUCOSIDASE"/>
    <property type="match status" value="1"/>
</dbReference>
<dbReference type="SUPFAM" id="SSF51445">
    <property type="entry name" value="(Trans)glycosidases"/>
    <property type="match status" value="1"/>
</dbReference>
<dbReference type="RefSeq" id="WP_106529087.1">
    <property type="nucleotide sequence ID" value="NZ_PYAW01000003.1"/>
</dbReference>
<dbReference type="GO" id="GO:0004560">
    <property type="term" value="F:alpha-L-fucosidase activity"/>
    <property type="evidence" value="ECO:0007669"/>
    <property type="project" value="InterPro"/>
</dbReference>
<keyword evidence="4 8" id="KW-0732">Signal</keyword>
<comment type="function">
    <text evidence="1">Alpha-L-fucosidase is responsible for hydrolyzing the alpha-1,6-linked fucose joined to the reducing-end N-acetylglucosamine of the carbohydrate moieties of glycoproteins.</text>
</comment>
<evidence type="ECO:0000259" key="9">
    <source>
        <dbReference type="Pfam" id="PF01120"/>
    </source>
</evidence>
<feature type="chain" id="PRO_5015121625" description="alpha-L-fucosidase" evidence="8">
    <location>
        <begin position="18"/>
        <end position="437"/>
    </location>
</feature>
<evidence type="ECO:0000256" key="4">
    <source>
        <dbReference type="ARBA" id="ARBA00022729"/>
    </source>
</evidence>
<dbReference type="EMBL" id="PYAW01000003">
    <property type="protein sequence ID" value="PSL46296.1"/>
    <property type="molecule type" value="Genomic_DNA"/>
</dbReference>
<dbReference type="Pfam" id="PF01120">
    <property type="entry name" value="Alpha_L_fucos"/>
    <property type="match status" value="1"/>
</dbReference>
<evidence type="ECO:0000256" key="3">
    <source>
        <dbReference type="ARBA" id="ARBA00012662"/>
    </source>
</evidence>
<dbReference type="InterPro" id="IPR057739">
    <property type="entry name" value="Glyco_hydro_29_N"/>
</dbReference>
<dbReference type="InterPro" id="IPR017853">
    <property type="entry name" value="GH"/>
</dbReference>
<feature type="site" description="May be important for catalysis" evidence="7">
    <location>
        <position position="271"/>
    </location>
</feature>
<dbReference type="GO" id="GO:0006004">
    <property type="term" value="P:fucose metabolic process"/>
    <property type="evidence" value="ECO:0007669"/>
    <property type="project" value="InterPro"/>
</dbReference>
<dbReference type="Gene3D" id="3.20.20.80">
    <property type="entry name" value="Glycosidases"/>
    <property type="match status" value="1"/>
</dbReference>
<dbReference type="PRINTS" id="PR00741">
    <property type="entry name" value="GLHYDRLASE29"/>
</dbReference>
<protein>
    <recommendedName>
        <fullName evidence="3">alpha-L-fucosidase</fullName>
        <ecNumber evidence="3">3.2.1.51</ecNumber>
    </recommendedName>
</protein>
<dbReference type="SMART" id="SM00812">
    <property type="entry name" value="Alpha_L_fucos"/>
    <property type="match status" value="1"/>
</dbReference>
<dbReference type="InterPro" id="IPR016286">
    <property type="entry name" value="FUC_metazoa-typ"/>
</dbReference>
<reference evidence="10 11" key="1">
    <citation type="submission" date="2018-03" db="EMBL/GenBank/DDBJ databases">
        <title>Genomic Encyclopedia of Archaeal and Bacterial Type Strains, Phase II (KMG-II): from individual species to whole genera.</title>
        <authorList>
            <person name="Goeker M."/>
        </authorList>
    </citation>
    <scope>NUCLEOTIDE SEQUENCE [LARGE SCALE GENOMIC DNA]</scope>
    <source>
        <strain evidence="10 11">DSM 24859</strain>
    </source>
</reference>